<feature type="compositionally biased region" description="Pro residues" evidence="4">
    <location>
        <begin position="159"/>
        <end position="173"/>
    </location>
</feature>
<proteinExistence type="inferred from homology"/>
<feature type="domain" description="AAA+ ATPase" evidence="5">
    <location>
        <begin position="221"/>
        <end position="356"/>
    </location>
</feature>
<name>A0A4Q5MYN8_9MICO</name>
<dbReference type="InterPro" id="IPR003593">
    <property type="entry name" value="AAA+_ATPase"/>
</dbReference>
<dbReference type="Gene3D" id="3.40.50.300">
    <property type="entry name" value="P-loop containing nucleotide triphosphate hydrolases"/>
    <property type="match status" value="1"/>
</dbReference>
<dbReference type="InterPro" id="IPR003959">
    <property type="entry name" value="ATPase_AAA_core"/>
</dbReference>
<evidence type="ECO:0000259" key="5">
    <source>
        <dbReference type="SMART" id="SM00382"/>
    </source>
</evidence>
<dbReference type="Gene3D" id="1.10.8.60">
    <property type="match status" value="1"/>
</dbReference>
<dbReference type="PRINTS" id="PR00819">
    <property type="entry name" value="CBXCFQXSUPER"/>
</dbReference>
<dbReference type="InterPro" id="IPR000641">
    <property type="entry name" value="CbxX/CfxQ"/>
</dbReference>
<reference evidence="6 7" key="1">
    <citation type="submission" date="2019-01" db="EMBL/GenBank/DDBJ databases">
        <title>Novel species of Cellulomonas.</title>
        <authorList>
            <person name="Liu Q."/>
            <person name="Xin Y.-H."/>
        </authorList>
    </citation>
    <scope>NUCLEOTIDE SEQUENCE [LARGE SCALE GENOMIC DNA]</scope>
    <source>
        <strain evidence="6 7">HLT2-17</strain>
    </source>
</reference>
<evidence type="ECO:0000256" key="2">
    <source>
        <dbReference type="ARBA" id="ARBA00022741"/>
    </source>
</evidence>
<comment type="similarity">
    <text evidence="1">Belongs to the CbxX/CfxQ family.</text>
</comment>
<dbReference type="InterPro" id="IPR027417">
    <property type="entry name" value="P-loop_NTPase"/>
</dbReference>
<evidence type="ECO:0000256" key="1">
    <source>
        <dbReference type="ARBA" id="ARBA00010378"/>
    </source>
</evidence>
<dbReference type="GO" id="GO:0005524">
    <property type="term" value="F:ATP binding"/>
    <property type="evidence" value="ECO:0007669"/>
    <property type="project" value="UniProtKB-KW"/>
</dbReference>
<dbReference type="Pfam" id="PF17866">
    <property type="entry name" value="AAA_lid_6"/>
    <property type="match status" value="1"/>
</dbReference>
<dbReference type="Pfam" id="PF00004">
    <property type="entry name" value="AAA"/>
    <property type="match status" value="1"/>
</dbReference>
<dbReference type="InterPro" id="IPR050773">
    <property type="entry name" value="CbxX/CfxQ_RuBisCO_ESX"/>
</dbReference>
<feature type="compositionally biased region" description="Low complexity" evidence="4">
    <location>
        <begin position="139"/>
        <end position="158"/>
    </location>
</feature>
<evidence type="ECO:0000256" key="3">
    <source>
        <dbReference type="ARBA" id="ARBA00022840"/>
    </source>
</evidence>
<dbReference type="EMBL" id="SDWW01000024">
    <property type="protein sequence ID" value="RYV50922.1"/>
    <property type="molecule type" value="Genomic_DNA"/>
</dbReference>
<feature type="region of interest" description="Disordered" evidence="4">
    <location>
        <begin position="139"/>
        <end position="173"/>
    </location>
</feature>
<dbReference type="CDD" id="cd00009">
    <property type="entry name" value="AAA"/>
    <property type="match status" value="1"/>
</dbReference>
<keyword evidence="2" id="KW-0547">Nucleotide-binding</keyword>
<comment type="caution">
    <text evidence="6">The sequence shown here is derived from an EMBL/GenBank/DDBJ whole genome shotgun (WGS) entry which is preliminary data.</text>
</comment>
<accession>A0A4Q5MYN8</accession>
<protein>
    <submittedName>
        <fullName evidence="6">AAA family ATPase</fullName>
    </submittedName>
</protein>
<dbReference type="SMART" id="SM00382">
    <property type="entry name" value="AAA"/>
    <property type="match status" value="1"/>
</dbReference>
<dbReference type="OrthoDB" id="9806903at2"/>
<evidence type="ECO:0000313" key="7">
    <source>
        <dbReference type="Proteomes" id="UP000293764"/>
    </source>
</evidence>
<dbReference type="PANTHER" id="PTHR43392:SF2">
    <property type="entry name" value="AAA-TYPE ATPASE FAMILY PROTEIN _ ANKYRIN REPEAT FAMILY PROTEIN"/>
    <property type="match status" value="1"/>
</dbReference>
<dbReference type="FunFam" id="3.40.50.300:FF:000216">
    <property type="entry name" value="Type VII secretion ATPase EccA"/>
    <property type="match status" value="1"/>
</dbReference>
<dbReference type="RefSeq" id="WP_130102744.1">
    <property type="nucleotide sequence ID" value="NZ_SDWW01000024.1"/>
</dbReference>
<dbReference type="Proteomes" id="UP000293764">
    <property type="component" value="Unassembled WGS sequence"/>
</dbReference>
<keyword evidence="7" id="KW-1185">Reference proteome</keyword>
<dbReference type="InterPro" id="IPR041627">
    <property type="entry name" value="AAA_lid_6"/>
</dbReference>
<sequence>MSAPRTTSLDGALAGLVEIGSVAGLAVADVHAEGAALAAAVAESAPHAAADWAAQAAHDRPLRTQDFFDAASRGRRWRAAPTRLLGELVATGSPHAPAYAHALAEVTSAACGLGEPTLRVIGNASVAAAAQLSAVPRAATSPPTAAAPSVAAPTAPALAPGPVPPAEPATPAPPAKTVDELLAELDQLVGLARVKREVHQQAAVLRVDRLRAEHGMTSPTISRHLVFTGNPGTGKTTVARLVCGIYAALGLLSKGHLVEVDRSELVAGYLGQTAVKTSDVVRGALGGVLFIDEAYSLAGDQYGAEAVDTLVKEMEDHRDDVVVIVAGYPAPMVEFVDANPGLASRFRTTVEFDDYTDDELAEIFARLATAAEFEPSPACLTRFREILAATPRGTGFGNGRFARNVLEGAIGRLAWRLRDVDHPSREELRVLLPQDLADDLPDPDQPLRPGGLA</sequence>
<dbReference type="SUPFAM" id="SSF52540">
    <property type="entry name" value="P-loop containing nucleoside triphosphate hydrolases"/>
    <property type="match status" value="1"/>
</dbReference>
<organism evidence="6 7">
    <name type="scientific">Pengzhenrongella frigida</name>
    <dbReference type="NCBI Taxonomy" id="1259133"/>
    <lineage>
        <taxon>Bacteria</taxon>
        <taxon>Bacillati</taxon>
        <taxon>Actinomycetota</taxon>
        <taxon>Actinomycetes</taxon>
        <taxon>Micrococcales</taxon>
        <taxon>Pengzhenrongella</taxon>
    </lineage>
</organism>
<evidence type="ECO:0000256" key="4">
    <source>
        <dbReference type="SAM" id="MobiDB-lite"/>
    </source>
</evidence>
<evidence type="ECO:0000313" key="6">
    <source>
        <dbReference type="EMBL" id="RYV50922.1"/>
    </source>
</evidence>
<dbReference type="GO" id="GO:0016887">
    <property type="term" value="F:ATP hydrolysis activity"/>
    <property type="evidence" value="ECO:0007669"/>
    <property type="project" value="InterPro"/>
</dbReference>
<dbReference type="PANTHER" id="PTHR43392">
    <property type="entry name" value="AAA-TYPE ATPASE FAMILY PROTEIN / ANKYRIN REPEAT FAMILY PROTEIN"/>
    <property type="match status" value="1"/>
</dbReference>
<dbReference type="AlphaFoldDB" id="A0A4Q5MYN8"/>
<keyword evidence="3" id="KW-0067">ATP-binding</keyword>
<gene>
    <name evidence="6" type="ORF">EUA98_11075</name>
</gene>